<name>A0A067TDR5_GALM3</name>
<accession>A0A067TDR5</accession>
<organism evidence="2 3">
    <name type="scientific">Galerina marginata (strain CBS 339.88)</name>
    <dbReference type="NCBI Taxonomy" id="685588"/>
    <lineage>
        <taxon>Eukaryota</taxon>
        <taxon>Fungi</taxon>
        <taxon>Dikarya</taxon>
        <taxon>Basidiomycota</taxon>
        <taxon>Agaricomycotina</taxon>
        <taxon>Agaricomycetes</taxon>
        <taxon>Agaricomycetidae</taxon>
        <taxon>Agaricales</taxon>
        <taxon>Agaricineae</taxon>
        <taxon>Strophariaceae</taxon>
        <taxon>Galerina</taxon>
    </lineage>
</organism>
<proteinExistence type="predicted"/>
<dbReference type="HOGENOM" id="CLU_1686733_0_0_1"/>
<dbReference type="Proteomes" id="UP000027222">
    <property type="component" value="Unassembled WGS sequence"/>
</dbReference>
<keyword evidence="3" id="KW-1185">Reference proteome</keyword>
<feature type="compositionally biased region" description="Polar residues" evidence="1">
    <location>
        <begin position="138"/>
        <end position="156"/>
    </location>
</feature>
<sequence>MSSKRTSRARAPSSRGRPRSPPVYNINVYGNFSYITTANSHNIAASTFTETTNDRSMVVLKAESITHSTCGPHFSQSEADSTPGSDEEDEDRKTSFDSDASQECRNYTHVEAEVQTEPWVIDLDQLFMTGGGKRPSASVVSQGPTNNPYVEAEVQT</sequence>
<evidence type="ECO:0000313" key="3">
    <source>
        <dbReference type="Proteomes" id="UP000027222"/>
    </source>
</evidence>
<feature type="region of interest" description="Disordered" evidence="1">
    <location>
        <begin position="1"/>
        <end position="22"/>
    </location>
</feature>
<protein>
    <submittedName>
        <fullName evidence="2">Uncharacterized protein</fullName>
    </submittedName>
</protein>
<feature type="compositionally biased region" description="Polar residues" evidence="1">
    <location>
        <begin position="67"/>
        <end position="84"/>
    </location>
</feature>
<gene>
    <name evidence="2" type="ORF">GALMADRAFT_245000</name>
</gene>
<feature type="region of interest" description="Disordered" evidence="1">
    <location>
        <begin position="131"/>
        <end position="156"/>
    </location>
</feature>
<evidence type="ECO:0000256" key="1">
    <source>
        <dbReference type="SAM" id="MobiDB-lite"/>
    </source>
</evidence>
<evidence type="ECO:0000313" key="2">
    <source>
        <dbReference type="EMBL" id="KDR78029.1"/>
    </source>
</evidence>
<reference evidence="3" key="1">
    <citation type="journal article" date="2014" name="Proc. Natl. Acad. Sci. U.S.A.">
        <title>Extensive sampling of basidiomycete genomes demonstrates inadequacy of the white-rot/brown-rot paradigm for wood decay fungi.</title>
        <authorList>
            <person name="Riley R."/>
            <person name="Salamov A.A."/>
            <person name="Brown D.W."/>
            <person name="Nagy L.G."/>
            <person name="Floudas D."/>
            <person name="Held B.W."/>
            <person name="Levasseur A."/>
            <person name="Lombard V."/>
            <person name="Morin E."/>
            <person name="Otillar R."/>
            <person name="Lindquist E.A."/>
            <person name="Sun H."/>
            <person name="LaButti K.M."/>
            <person name="Schmutz J."/>
            <person name="Jabbour D."/>
            <person name="Luo H."/>
            <person name="Baker S.E."/>
            <person name="Pisabarro A.G."/>
            <person name="Walton J.D."/>
            <person name="Blanchette R.A."/>
            <person name="Henrissat B."/>
            <person name="Martin F."/>
            <person name="Cullen D."/>
            <person name="Hibbett D.S."/>
            <person name="Grigoriev I.V."/>
        </authorList>
    </citation>
    <scope>NUCLEOTIDE SEQUENCE [LARGE SCALE GENOMIC DNA]</scope>
    <source>
        <strain evidence="3">CBS 339.88</strain>
    </source>
</reference>
<dbReference type="AlphaFoldDB" id="A0A067TDR5"/>
<dbReference type="EMBL" id="KL142375">
    <property type="protein sequence ID" value="KDR78029.1"/>
    <property type="molecule type" value="Genomic_DNA"/>
</dbReference>
<feature type="region of interest" description="Disordered" evidence="1">
    <location>
        <begin position="67"/>
        <end position="104"/>
    </location>
</feature>